<keyword evidence="3" id="KW-1185">Reference proteome</keyword>
<gene>
    <name evidence="2" type="ORF">GA0070618_4510</name>
</gene>
<keyword evidence="1" id="KW-0812">Transmembrane</keyword>
<dbReference type="EMBL" id="LT607413">
    <property type="protein sequence ID" value="SCF25369.1"/>
    <property type="molecule type" value="Genomic_DNA"/>
</dbReference>
<organism evidence="2 3">
    <name type="scientific">Micromonospora echinospora</name>
    <name type="common">Micromonospora purpurea</name>
    <dbReference type="NCBI Taxonomy" id="1877"/>
    <lineage>
        <taxon>Bacteria</taxon>
        <taxon>Bacillati</taxon>
        <taxon>Actinomycetota</taxon>
        <taxon>Actinomycetes</taxon>
        <taxon>Micromonosporales</taxon>
        <taxon>Micromonosporaceae</taxon>
        <taxon>Micromonospora</taxon>
    </lineage>
</organism>
<accession>A0A1C4YX73</accession>
<dbReference type="OrthoDB" id="3403991at2"/>
<keyword evidence="1" id="KW-0472">Membrane</keyword>
<evidence type="ECO:0000313" key="3">
    <source>
        <dbReference type="Proteomes" id="UP000198253"/>
    </source>
</evidence>
<feature type="transmembrane region" description="Helical" evidence="1">
    <location>
        <begin position="35"/>
        <end position="54"/>
    </location>
</feature>
<evidence type="ECO:0000256" key="1">
    <source>
        <dbReference type="SAM" id="Phobius"/>
    </source>
</evidence>
<reference evidence="3" key="1">
    <citation type="submission" date="2016-06" db="EMBL/GenBank/DDBJ databases">
        <authorList>
            <person name="Varghese N."/>
            <person name="Submissions Spin"/>
        </authorList>
    </citation>
    <scope>NUCLEOTIDE SEQUENCE [LARGE SCALE GENOMIC DNA]</scope>
    <source>
        <strain evidence="3">DSM 43816</strain>
    </source>
</reference>
<dbReference type="InParanoid" id="A0A1C4YX73"/>
<dbReference type="Proteomes" id="UP000198253">
    <property type="component" value="Chromosome I"/>
</dbReference>
<proteinExistence type="predicted"/>
<dbReference type="RefSeq" id="WP_088983391.1">
    <property type="nucleotide sequence ID" value="NZ_LT607413.1"/>
</dbReference>
<sequence length="60" mass="6250">MNLSKLGDMVVGTAGDVAGSVVDPRAGLGKLRSAVTPRSVVTLTAGLLLGFLLGRSWRRR</sequence>
<name>A0A1C4YX73_MICEC</name>
<dbReference type="AlphaFoldDB" id="A0A1C4YX73"/>
<protein>
    <submittedName>
        <fullName evidence="2">Uncharacterized protein</fullName>
    </submittedName>
</protein>
<keyword evidence="1" id="KW-1133">Transmembrane helix</keyword>
<evidence type="ECO:0000313" key="2">
    <source>
        <dbReference type="EMBL" id="SCF25369.1"/>
    </source>
</evidence>